<accession>A0A507B7U2</accession>
<evidence type="ECO:0000259" key="2">
    <source>
        <dbReference type="PROSITE" id="PS50404"/>
    </source>
</evidence>
<dbReference type="GeneID" id="41968324"/>
<name>A0A507B7U2_9PEZI</name>
<dbReference type="Gene3D" id="1.20.1050.130">
    <property type="match status" value="1"/>
</dbReference>
<dbReference type="SFLD" id="SFLDS00019">
    <property type="entry name" value="Glutathione_Transferase_(cytos"/>
    <property type="match status" value="1"/>
</dbReference>
<proteinExistence type="inferred from homology"/>
<dbReference type="SUPFAM" id="SSF47616">
    <property type="entry name" value="GST C-terminal domain-like"/>
    <property type="match status" value="1"/>
</dbReference>
<dbReference type="InterPro" id="IPR004045">
    <property type="entry name" value="Glutathione_S-Trfase_N"/>
</dbReference>
<protein>
    <recommendedName>
        <fullName evidence="6">Glutathione S-transferase</fullName>
    </recommendedName>
</protein>
<dbReference type="SUPFAM" id="SSF52833">
    <property type="entry name" value="Thioredoxin-like"/>
    <property type="match status" value="1"/>
</dbReference>
<dbReference type="PANTHER" id="PTHR44051:SF3">
    <property type="entry name" value="TRANSCRIPTIONAL REGULATOR URE2"/>
    <property type="match status" value="1"/>
</dbReference>
<dbReference type="PANTHER" id="PTHR44051">
    <property type="entry name" value="GLUTATHIONE S-TRANSFERASE-RELATED"/>
    <property type="match status" value="1"/>
</dbReference>
<evidence type="ECO:0000313" key="5">
    <source>
        <dbReference type="Proteomes" id="UP000319257"/>
    </source>
</evidence>
<dbReference type="Pfam" id="PF13409">
    <property type="entry name" value="GST_N_2"/>
    <property type="match status" value="1"/>
</dbReference>
<reference evidence="4 5" key="1">
    <citation type="submission" date="2019-06" db="EMBL/GenBank/DDBJ databases">
        <title>Draft genome sequence of the filamentous fungus Phialemoniopsis curvata isolated from diesel fuel.</title>
        <authorList>
            <person name="Varaljay V.A."/>
            <person name="Lyon W.J."/>
            <person name="Crouch A.L."/>
            <person name="Drake C.E."/>
            <person name="Hollomon J.M."/>
            <person name="Nadeau L.J."/>
            <person name="Nunn H.S."/>
            <person name="Stevenson B.S."/>
            <person name="Bojanowski C.L."/>
            <person name="Crookes-Goodson W.J."/>
        </authorList>
    </citation>
    <scope>NUCLEOTIDE SEQUENCE [LARGE SCALE GENOMIC DNA]</scope>
    <source>
        <strain evidence="4 5">D216</strain>
    </source>
</reference>
<dbReference type="InParanoid" id="A0A507B7U2"/>
<dbReference type="RefSeq" id="XP_030994411.1">
    <property type="nucleotide sequence ID" value="XM_031143670.1"/>
</dbReference>
<gene>
    <name evidence="4" type="ORF">E0L32_000877</name>
</gene>
<evidence type="ECO:0000256" key="1">
    <source>
        <dbReference type="ARBA" id="ARBA00007409"/>
    </source>
</evidence>
<dbReference type="PROSITE" id="PS50405">
    <property type="entry name" value="GST_CTER"/>
    <property type="match status" value="1"/>
</dbReference>
<dbReference type="EMBL" id="SKBQ01000003">
    <property type="protein sequence ID" value="TPX12700.1"/>
    <property type="molecule type" value="Genomic_DNA"/>
</dbReference>
<dbReference type="SFLD" id="SFLDG00358">
    <property type="entry name" value="Main_(cytGST)"/>
    <property type="match status" value="1"/>
</dbReference>
<evidence type="ECO:0008006" key="6">
    <source>
        <dbReference type="Google" id="ProtNLM"/>
    </source>
</evidence>
<dbReference type="InterPro" id="IPR004046">
    <property type="entry name" value="GST_C"/>
</dbReference>
<keyword evidence="5" id="KW-1185">Reference proteome</keyword>
<dbReference type="InterPro" id="IPR036282">
    <property type="entry name" value="Glutathione-S-Trfase_C_sf"/>
</dbReference>
<feature type="domain" description="GST C-terminal" evidence="3">
    <location>
        <begin position="129"/>
        <end position="252"/>
    </location>
</feature>
<dbReference type="OrthoDB" id="422574at2759"/>
<dbReference type="InterPro" id="IPR036249">
    <property type="entry name" value="Thioredoxin-like_sf"/>
</dbReference>
<feature type="domain" description="GST N-terminal" evidence="2">
    <location>
        <begin position="39"/>
        <end position="120"/>
    </location>
</feature>
<sequence>MSDLKPIIAYVHGESTHPSAHPPRTSETPPQVLSLTILPLTPPKTEGGGPNPYKVIIALEELSLPYEKVPVPDPKAEWFTSEINPNGRIPAIRDPNNGDLVLWESGAIVEYLVDTYGRGRKLTASDEGGGADKWRLKQFLHFQMSGQGPYYGQSIWFHKNDPANAVAKERYNEQIVRVIGVLDGLLKGKEYLVGDKFTYADLVFIPWNRVIGYMPFLKEGLWDKYDIANKYPNYMAWNERLNERESVKKAYA</sequence>
<evidence type="ECO:0000259" key="3">
    <source>
        <dbReference type="PROSITE" id="PS50405"/>
    </source>
</evidence>
<dbReference type="PROSITE" id="PS50404">
    <property type="entry name" value="GST_NTER"/>
    <property type="match status" value="1"/>
</dbReference>
<comment type="caution">
    <text evidence="4">The sequence shown here is derived from an EMBL/GenBank/DDBJ whole genome shotgun (WGS) entry which is preliminary data.</text>
</comment>
<organism evidence="4 5">
    <name type="scientific">Thyridium curvatum</name>
    <dbReference type="NCBI Taxonomy" id="1093900"/>
    <lineage>
        <taxon>Eukaryota</taxon>
        <taxon>Fungi</taxon>
        <taxon>Dikarya</taxon>
        <taxon>Ascomycota</taxon>
        <taxon>Pezizomycotina</taxon>
        <taxon>Sordariomycetes</taxon>
        <taxon>Sordariomycetidae</taxon>
        <taxon>Thyridiales</taxon>
        <taxon>Thyridiaceae</taxon>
        <taxon>Thyridium</taxon>
    </lineage>
</organism>
<comment type="similarity">
    <text evidence="1">Belongs to the GST superfamily.</text>
</comment>
<dbReference type="InterPro" id="IPR010987">
    <property type="entry name" value="Glutathione-S-Trfase_C-like"/>
</dbReference>
<dbReference type="STRING" id="1093900.A0A507B7U2"/>
<evidence type="ECO:0000313" key="4">
    <source>
        <dbReference type="EMBL" id="TPX12700.1"/>
    </source>
</evidence>
<dbReference type="Pfam" id="PF00043">
    <property type="entry name" value="GST_C"/>
    <property type="match status" value="1"/>
</dbReference>
<dbReference type="InterPro" id="IPR040079">
    <property type="entry name" value="Glutathione_S-Trfase"/>
</dbReference>
<dbReference type="AlphaFoldDB" id="A0A507B7U2"/>
<dbReference type="Proteomes" id="UP000319257">
    <property type="component" value="Unassembled WGS sequence"/>
</dbReference>
<dbReference type="CDD" id="cd03048">
    <property type="entry name" value="GST_N_Ure2p_like"/>
    <property type="match status" value="1"/>
</dbReference>